<dbReference type="PANTHER" id="PTHR46515">
    <property type="entry name" value="TATA ELEMENT MODULATORY FACTOR TMF1"/>
    <property type="match status" value="1"/>
</dbReference>
<proteinExistence type="predicted"/>
<feature type="compositionally biased region" description="Basic and acidic residues" evidence="1">
    <location>
        <begin position="253"/>
        <end position="265"/>
    </location>
</feature>
<protein>
    <submittedName>
        <fullName evidence="2">Uncharacterized protein</fullName>
    </submittedName>
</protein>
<feature type="compositionally biased region" description="Basic and acidic residues" evidence="1">
    <location>
        <begin position="682"/>
        <end position="694"/>
    </location>
</feature>
<evidence type="ECO:0000313" key="2">
    <source>
        <dbReference type="EMBL" id="KAK7449339.1"/>
    </source>
</evidence>
<dbReference type="InterPro" id="IPR052602">
    <property type="entry name" value="Growth_transcription_reg"/>
</dbReference>
<feature type="compositionally biased region" description="Polar residues" evidence="1">
    <location>
        <begin position="44"/>
        <end position="58"/>
    </location>
</feature>
<comment type="caution">
    <text evidence="2">The sequence shown here is derived from an EMBL/GenBank/DDBJ whole genome shotgun (WGS) entry which is preliminary data.</text>
</comment>
<gene>
    <name evidence="2" type="ORF">VKT23_013480</name>
</gene>
<feature type="region of interest" description="Disordered" evidence="1">
    <location>
        <begin position="682"/>
        <end position="724"/>
    </location>
</feature>
<name>A0ABR1J8U7_9AGAR</name>
<keyword evidence="3" id="KW-1185">Reference proteome</keyword>
<feature type="compositionally biased region" description="Basic and acidic residues" evidence="1">
    <location>
        <begin position="317"/>
        <end position="355"/>
    </location>
</feature>
<dbReference type="PANTHER" id="PTHR46515:SF1">
    <property type="entry name" value="TATA ELEMENT MODULATORY FACTOR"/>
    <property type="match status" value="1"/>
</dbReference>
<sequence>MGNVQSTGDKSSTSFPNSATHDIAENASVDAGSGIHDVVHDSYSETSPALSTVESLNANEERPNVKRNITLSEFEVSSESESESDRESVLSESTSSYQDCGVAFGETSDDEPGYCPSSPFSPASPVIKPEAVSQTSDKSLAAPLTLGSQAGLVQPDSSTHSEQSESVEDTSLDDPAAVMKVKDESVPASVPNIEGPVEPIFNETKVPPSPEIGQTSATESHEYPETFLFKLNRPTTPFSAANQDLLEPSPSDNESKLPKADIPHDIIPDRHFVIDSCNFKELLSSPFVVDPESLDFAFTPDLKSFPYNVHESTPGTDQKRDQDRDGASKAEAPKSGLRELTHEERIEAAEEEVQEKNEQLKVLREQKEGLEAELDEVREKLCAVTKGIGTDHLQTILGSTNEEKARLFSELESCSKVIETRQRELDGVKTELKYMKAEMKEKAEEWEKELLAKDGLADELMEEKIKLQKELRDAKDCLTRFRRDFKFVDDRVKDAEAGFEEEKGDKELLKEELAAIGVRLDNALELCIQRENEIKKLELLLREVKEEKEAMEKNYLADLRTQEKCIKEQGRAVKCLKDDLENFSMDLGELKAKLKSEVFEAKERELMTLRSELQDAKTQMGDLKEKVEEGEKELLAKDWLADELVDEKEVLKLEIVNARDDLEKLGLELKDKDTRTRELEANLRDANEKMRSQDDVINDFQSRVGRPEQEHKSQSSSVCSSQQRAAVDYQQEKNLVKIISSLKRKLADAKAQLETKDREIGTLKAMKEEYSRLQKELSLQKESFAMNERLVGEYKGLISDAEQREKDLLKEVQSVKEMARQAGKKVARLEEKLNQAEKEKALMEQAEPQTDELGTLRMQVETQTTAMDQLKQSLESKDKEMVKLKKDLQVAERRRDRYRAERDGIRDKMRAGQGRIEELSNQ</sequence>
<feature type="region of interest" description="Disordered" evidence="1">
    <location>
        <begin position="305"/>
        <end position="355"/>
    </location>
</feature>
<dbReference type="EMBL" id="JBANRG010000036">
    <property type="protein sequence ID" value="KAK7449339.1"/>
    <property type="molecule type" value="Genomic_DNA"/>
</dbReference>
<feature type="compositionally biased region" description="Low complexity" evidence="1">
    <location>
        <begin position="714"/>
        <end position="723"/>
    </location>
</feature>
<accession>A0ABR1J8U7</accession>
<feature type="region of interest" description="Disordered" evidence="1">
    <location>
        <begin position="238"/>
        <end position="265"/>
    </location>
</feature>
<organism evidence="2 3">
    <name type="scientific">Marasmiellus scandens</name>
    <dbReference type="NCBI Taxonomy" id="2682957"/>
    <lineage>
        <taxon>Eukaryota</taxon>
        <taxon>Fungi</taxon>
        <taxon>Dikarya</taxon>
        <taxon>Basidiomycota</taxon>
        <taxon>Agaricomycotina</taxon>
        <taxon>Agaricomycetes</taxon>
        <taxon>Agaricomycetidae</taxon>
        <taxon>Agaricales</taxon>
        <taxon>Marasmiineae</taxon>
        <taxon>Omphalotaceae</taxon>
        <taxon>Marasmiellus</taxon>
    </lineage>
</organism>
<evidence type="ECO:0000256" key="1">
    <source>
        <dbReference type="SAM" id="MobiDB-lite"/>
    </source>
</evidence>
<feature type="region of interest" description="Disordered" evidence="1">
    <location>
        <begin position="1"/>
        <end position="221"/>
    </location>
</feature>
<feature type="compositionally biased region" description="Polar residues" evidence="1">
    <location>
        <begin position="1"/>
        <end position="20"/>
    </location>
</feature>
<evidence type="ECO:0000313" key="3">
    <source>
        <dbReference type="Proteomes" id="UP001498398"/>
    </source>
</evidence>
<feature type="region of interest" description="Disordered" evidence="1">
    <location>
        <begin position="892"/>
        <end position="922"/>
    </location>
</feature>
<reference evidence="2 3" key="1">
    <citation type="submission" date="2024-01" db="EMBL/GenBank/DDBJ databases">
        <title>A draft genome for the cacao thread blight pathogen Marasmiellus scandens.</title>
        <authorList>
            <person name="Baruah I.K."/>
            <person name="Leung J."/>
            <person name="Bukari Y."/>
            <person name="Amoako-Attah I."/>
            <person name="Meinhardt L.W."/>
            <person name="Bailey B.A."/>
            <person name="Cohen S.P."/>
        </authorList>
    </citation>
    <scope>NUCLEOTIDE SEQUENCE [LARGE SCALE GENOMIC DNA]</scope>
    <source>
        <strain evidence="2 3">GH-19</strain>
    </source>
</reference>
<dbReference type="Gene3D" id="1.10.287.1490">
    <property type="match status" value="1"/>
</dbReference>
<dbReference type="Proteomes" id="UP001498398">
    <property type="component" value="Unassembled WGS sequence"/>
</dbReference>